<keyword evidence="6" id="KW-0547">Nucleotide-binding</keyword>
<dbReference type="UniPathway" id="UPA00359">
    <property type="reaction ID" value="UER00482"/>
</dbReference>
<keyword evidence="7 10" id="KW-0418">Kinase</keyword>
<evidence type="ECO:0000256" key="6">
    <source>
        <dbReference type="ARBA" id="ARBA00022741"/>
    </source>
</evidence>
<evidence type="ECO:0000256" key="2">
    <source>
        <dbReference type="ARBA" id="ARBA00012071"/>
    </source>
</evidence>
<comment type="pathway">
    <text evidence="1">Glycolipid biosynthesis; lipid IV(A) biosynthesis; lipid IV(A) from (3R)-3-hydroxytetradecanoyl-[acyl-carrier-protein] and UDP-N-acetyl-alpha-D-glucosamine: step 6/6.</text>
</comment>
<dbReference type="Pfam" id="PF02606">
    <property type="entry name" value="LpxK"/>
    <property type="match status" value="1"/>
</dbReference>
<dbReference type="SUPFAM" id="SSF52540">
    <property type="entry name" value="P-loop containing nucleoside triphosphate hydrolases"/>
    <property type="match status" value="1"/>
</dbReference>
<proteinExistence type="inferred from homology"/>
<evidence type="ECO:0000256" key="8">
    <source>
        <dbReference type="ARBA" id="ARBA00022840"/>
    </source>
</evidence>
<dbReference type="PANTHER" id="PTHR42724:SF1">
    <property type="entry name" value="TETRAACYLDISACCHARIDE 4'-KINASE, MITOCHONDRIAL-RELATED"/>
    <property type="match status" value="1"/>
</dbReference>
<dbReference type="HAMAP" id="MF_00409">
    <property type="entry name" value="LpxK"/>
    <property type="match status" value="1"/>
</dbReference>
<evidence type="ECO:0000256" key="5">
    <source>
        <dbReference type="ARBA" id="ARBA00022679"/>
    </source>
</evidence>
<dbReference type="GO" id="GO:0009029">
    <property type="term" value="F:lipid-A 4'-kinase activity"/>
    <property type="evidence" value="ECO:0007669"/>
    <property type="project" value="UniProtKB-EC"/>
</dbReference>
<accession>A0A3B1AS35</accession>
<sequence length="326" mass="36144">MNGLESHWYRTTPLTLLLLPLSWLFCAVALARRWAYRSGLLKTVRLPVPVIVVGNISVGGTGKTPLVVWLVALLRKVGYHPGIISRGYGGGADHWPQPVQADSDPAQVGDEAVLLARRCRCPMTVGPDRPAAARALLEYADCDIIISDDGLQHYRLGRDVEIAVVDGVRRFGNGHCLPAGPLREPVRRLRSVDMVIANGHAGSREYAMKLQPASLHNLQHEEKIQPLQQFAGQRVHAVAGIGNPARFFELLSHHGLGVIEHPFVDHHPFRSEDLDFGDELPVLMTEKDAVKCQAFAKAHYWYLPVDAQLDERVPQRLLRLIGKKHG</sequence>
<evidence type="ECO:0000256" key="4">
    <source>
        <dbReference type="ARBA" id="ARBA00022556"/>
    </source>
</evidence>
<keyword evidence="8" id="KW-0067">ATP-binding</keyword>
<dbReference type="InterPro" id="IPR027417">
    <property type="entry name" value="P-loop_NTPase"/>
</dbReference>
<dbReference type="EMBL" id="UOFU01000075">
    <property type="protein sequence ID" value="VAW95536.1"/>
    <property type="molecule type" value="Genomic_DNA"/>
</dbReference>
<dbReference type="GO" id="GO:0005524">
    <property type="term" value="F:ATP binding"/>
    <property type="evidence" value="ECO:0007669"/>
    <property type="project" value="UniProtKB-KW"/>
</dbReference>
<evidence type="ECO:0000313" key="10">
    <source>
        <dbReference type="EMBL" id="VAW95536.1"/>
    </source>
</evidence>
<gene>
    <name evidence="10" type="ORF">MNBD_GAMMA20-1998</name>
</gene>
<dbReference type="InterPro" id="IPR003758">
    <property type="entry name" value="LpxK"/>
</dbReference>
<keyword evidence="5 10" id="KW-0808">Transferase</keyword>
<dbReference type="GO" id="GO:0009244">
    <property type="term" value="P:lipopolysaccharide core region biosynthetic process"/>
    <property type="evidence" value="ECO:0007669"/>
    <property type="project" value="TreeGrafter"/>
</dbReference>
<evidence type="ECO:0000256" key="3">
    <source>
        <dbReference type="ARBA" id="ARBA00022516"/>
    </source>
</evidence>
<name>A0A3B1AS35_9ZZZZ</name>
<dbReference type="NCBIfam" id="TIGR00682">
    <property type="entry name" value="lpxK"/>
    <property type="match status" value="1"/>
</dbReference>
<protein>
    <recommendedName>
        <fullName evidence="2">tetraacyldisaccharide 4'-kinase</fullName>
        <ecNumber evidence="2">2.7.1.130</ecNumber>
    </recommendedName>
</protein>
<reference evidence="10" key="1">
    <citation type="submission" date="2018-06" db="EMBL/GenBank/DDBJ databases">
        <authorList>
            <person name="Zhirakovskaya E."/>
        </authorList>
    </citation>
    <scope>NUCLEOTIDE SEQUENCE</scope>
</reference>
<evidence type="ECO:0000256" key="7">
    <source>
        <dbReference type="ARBA" id="ARBA00022777"/>
    </source>
</evidence>
<dbReference type="AlphaFoldDB" id="A0A3B1AS35"/>
<dbReference type="EC" id="2.7.1.130" evidence="2"/>
<dbReference type="GO" id="GO:0009245">
    <property type="term" value="P:lipid A biosynthetic process"/>
    <property type="evidence" value="ECO:0007669"/>
    <property type="project" value="UniProtKB-KW"/>
</dbReference>
<dbReference type="GO" id="GO:0005886">
    <property type="term" value="C:plasma membrane"/>
    <property type="evidence" value="ECO:0007669"/>
    <property type="project" value="TreeGrafter"/>
</dbReference>
<dbReference type="PANTHER" id="PTHR42724">
    <property type="entry name" value="TETRAACYLDISACCHARIDE 4'-KINASE"/>
    <property type="match status" value="1"/>
</dbReference>
<evidence type="ECO:0000256" key="9">
    <source>
        <dbReference type="ARBA" id="ARBA00023098"/>
    </source>
</evidence>
<organism evidence="10">
    <name type="scientific">hydrothermal vent metagenome</name>
    <dbReference type="NCBI Taxonomy" id="652676"/>
    <lineage>
        <taxon>unclassified sequences</taxon>
        <taxon>metagenomes</taxon>
        <taxon>ecological metagenomes</taxon>
    </lineage>
</organism>
<keyword evidence="9" id="KW-0443">Lipid metabolism</keyword>
<keyword evidence="3" id="KW-0444">Lipid biosynthesis</keyword>
<keyword evidence="4" id="KW-0441">Lipid A biosynthesis</keyword>
<evidence type="ECO:0000256" key="1">
    <source>
        <dbReference type="ARBA" id="ARBA00004870"/>
    </source>
</evidence>